<evidence type="ECO:0000313" key="2">
    <source>
        <dbReference type="EMBL" id="KAI9632153.1"/>
    </source>
</evidence>
<protein>
    <submittedName>
        <fullName evidence="2">Uncharacterized protein</fullName>
    </submittedName>
</protein>
<sequence length="309" mass="31728">MRRGRPRVSFAPPRSEQTIPSDSESELSDLEAPEQENTTPTGTGWTYGDVAKVAIPAAALAYGAWRVYDNPSCITDLKDNVTVLKDNVLNHSAVGGMSSAVNQTYTGVSSYAAGARDWATCAAGSTAGGIASTAGSLWDNMGTAKDAGWSALYSAGAKGASMWSGFGGNASSVATGVMGKMSGWTGAAANSTYAETAQLGASSFATAAGSTLGGMGSYIASTAGNFRDHLDHHPFERELTKLAVVHGGTGVAQSLYNRLLGRSTGAKAATGTTAGTRKHKGRPSEEDDPDHWDIAYANPLGKSAGHPVR</sequence>
<feature type="region of interest" description="Disordered" evidence="1">
    <location>
        <begin position="1"/>
        <end position="46"/>
    </location>
</feature>
<dbReference type="GeneID" id="77730714"/>
<feature type="compositionally biased region" description="Acidic residues" evidence="1">
    <location>
        <begin position="23"/>
        <end position="34"/>
    </location>
</feature>
<proteinExistence type="predicted"/>
<keyword evidence="3" id="KW-1185">Reference proteome</keyword>
<dbReference type="Proteomes" id="UP001164286">
    <property type="component" value="Unassembled WGS sequence"/>
</dbReference>
<dbReference type="EMBL" id="JAKWFO010000015">
    <property type="protein sequence ID" value="KAI9632153.1"/>
    <property type="molecule type" value="Genomic_DNA"/>
</dbReference>
<dbReference type="AlphaFoldDB" id="A0AA38H0L4"/>
<feature type="region of interest" description="Disordered" evidence="1">
    <location>
        <begin position="266"/>
        <end position="309"/>
    </location>
</feature>
<evidence type="ECO:0000256" key="1">
    <source>
        <dbReference type="SAM" id="MobiDB-lite"/>
    </source>
</evidence>
<feature type="compositionally biased region" description="Polar residues" evidence="1">
    <location>
        <begin position="35"/>
        <end position="44"/>
    </location>
</feature>
<reference evidence="2" key="1">
    <citation type="journal article" date="2022" name="G3 (Bethesda)">
        <title>High quality genome of the basidiomycete yeast Dioszegia hungarica PDD-24b-2 isolated from cloud water.</title>
        <authorList>
            <person name="Jarrige D."/>
            <person name="Haridas S."/>
            <person name="Bleykasten-Grosshans C."/>
            <person name="Joly M."/>
            <person name="Nadalig T."/>
            <person name="Sancelme M."/>
            <person name="Vuilleumier S."/>
            <person name="Grigoriev I.V."/>
            <person name="Amato P."/>
            <person name="Bringel F."/>
        </authorList>
    </citation>
    <scope>NUCLEOTIDE SEQUENCE</scope>
    <source>
        <strain evidence="2">PDD-24b-2</strain>
    </source>
</reference>
<accession>A0AA38H0L4</accession>
<feature type="compositionally biased region" description="Low complexity" evidence="1">
    <location>
        <begin position="266"/>
        <end position="275"/>
    </location>
</feature>
<gene>
    <name evidence="2" type="ORF">MKK02DRAFT_41297</name>
</gene>
<name>A0AA38H0L4_9TREE</name>
<evidence type="ECO:0000313" key="3">
    <source>
        <dbReference type="Proteomes" id="UP001164286"/>
    </source>
</evidence>
<dbReference type="RefSeq" id="XP_052941930.1">
    <property type="nucleotide sequence ID" value="XM_053091509.1"/>
</dbReference>
<organism evidence="2 3">
    <name type="scientific">Dioszegia hungarica</name>
    <dbReference type="NCBI Taxonomy" id="4972"/>
    <lineage>
        <taxon>Eukaryota</taxon>
        <taxon>Fungi</taxon>
        <taxon>Dikarya</taxon>
        <taxon>Basidiomycota</taxon>
        <taxon>Agaricomycotina</taxon>
        <taxon>Tremellomycetes</taxon>
        <taxon>Tremellales</taxon>
        <taxon>Bulleribasidiaceae</taxon>
        <taxon>Dioszegia</taxon>
    </lineage>
</organism>
<comment type="caution">
    <text evidence="2">The sequence shown here is derived from an EMBL/GenBank/DDBJ whole genome shotgun (WGS) entry which is preliminary data.</text>
</comment>